<accession>A0A1A8WST7</accession>
<keyword evidence="2" id="KW-0812">Transmembrane</keyword>
<dbReference type="InterPro" id="IPR008780">
    <property type="entry name" value="Plasmodium_Vir"/>
</dbReference>
<feature type="compositionally biased region" description="Low complexity" evidence="1">
    <location>
        <begin position="588"/>
        <end position="599"/>
    </location>
</feature>
<dbReference type="EMBL" id="FLQU01002223">
    <property type="protein sequence ID" value="SBS95956.1"/>
    <property type="molecule type" value="Genomic_DNA"/>
</dbReference>
<proteinExistence type="predicted"/>
<protein>
    <submittedName>
        <fullName evidence="3">PIR Superfamily Protein</fullName>
    </submittedName>
</protein>
<dbReference type="Proteomes" id="UP000078560">
    <property type="component" value="Unassembled WGS sequence"/>
</dbReference>
<dbReference type="AlphaFoldDB" id="A0A1A8WST7"/>
<reference evidence="4" key="1">
    <citation type="submission" date="2016-05" db="EMBL/GenBank/DDBJ databases">
        <authorList>
            <person name="Naeem Raeece"/>
        </authorList>
    </citation>
    <scope>NUCLEOTIDE SEQUENCE [LARGE SCALE GENOMIC DNA]</scope>
</reference>
<feature type="region of interest" description="Disordered" evidence="1">
    <location>
        <begin position="574"/>
        <end position="599"/>
    </location>
</feature>
<gene>
    <name evidence="3" type="ORF">POVCU2_0100150</name>
</gene>
<evidence type="ECO:0000256" key="1">
    <source>
        <dbReference type="SAM" id="MobiDB-lite"/>
    </source>
</evidence>
<feature type="compositionally biased region" description="Basic and acidic residues" evidence="1">
    <location>
        <begin position="574"/>
        <end position="587"/>
    </location>
</feature>
<evidence type="ECO:0000313" key="4">
    <source>
        <dbReference type="Proteomes" id="UP000078560"/>
    </source>
</evidence>
<name>A0A1A8WST7_PLAOA</name>
<feature type="transmembrane region" description="Helical" evidence="2">
    <location>
        <begin position="613"/>
        <end position="633"/>
    </location>
</feature>
<evidence type="ECO:0000313" key="3">
    <source>
        <dbReference type="EMBL" id="SBS95956.1"/>
    </source>
</evidence>
<keyword evidence="2" id="KW-1133">Transmembrane helix</keyword>
<dbReference type="Pfam" id="PF05795">
    <property type="entry name" value="Plasmodium_Vir"/>
    <property type="match status" value="2"/>
</dbReference>
<sequence length="685" mass="81432">MAKDVVVEAIKFLESEDRHKNNSALQKFCEKFSGAINNAYEKYEACIKENVQKERKVNSPDSNIICRINDENKQRWGGFYDELKSALTQDTKNCDYLLYWMSDEIAKSKYNTHRIIWLYNMFEEFWKNSTCCQKKESANINCDKPYEIEFDIKALKSKKGLYLLLDYYNNNKNVLKGESSEEKNSFCNYVKYMFNLYHHMDNEVNTHVHKKYGKELTLFQSKFQNEENLSELRTGCNYPNLSSTSQRAETNSKLSLDTKFERFIPSKDYLSGNRDNAPEGMNDILKNTNSYKLYEEFNKDVTDDKIKKYCEEFFKDKSNYKSESITLCKKIVNNFNNLYENKIKIDVNNKCLHYKNWVYQEIYNLITTKSEYDNTEKIIKKFLDLQNKKNVRSSEGTKICHYYFIFNDFMELNAKKEEKDLHDYFTYYYIIDKAITPNINEREKYQKYMQYILTLYMRHKIGWNCCDSSYGVDPLCRHYFKCEEEYNPSDLLDILNGAKKEDVKKKYKTPPVVVFGDQELSEELKDKDIMRIQYGRCSEIYNPDDRGRVFGLRCDYKARLPHYNNFVSALTDEKRKDDKESTTETEIKSSSTNNSSNILNTEEIESSPFHFKIGTSVVLGIGTVFIFFLYYRFTPFGSLFGKRGRGRRNFEDYFNEEYMQELSHTSEYEDVNPGNRRIQIAYQRT</sequence>
<organism evidence="3 4">
    <name type="scientific">Plasmodium ovale curtisi</name>
    <dbReference type="NCBI Taxonomy" id="864141"/>
    <lineage>
        <taxon>Eukaryota</taxon>
        <taxon>Sar</taxon>
        <taxon>Alveolata</taxon>
        <taxon>Apicomplexa</taxon>
        <taxon>Aconoidasida</taxon>
        <taxon>Haemosporida</taxon>
        <taxon>Plasmodiidae</taxon>
        <taxon>Plasmodium</taxon>
        <taxon>Plasmodium (Plasmodium)</taxon>
    </lineage>
</organism>
<evidence type="ECO:0000256" key="2">
    <source>
        <dbReference type="SAM" id="Phobius"/>
    </source>
</evidence>
<keyword evidence="2" id="KW-0472">Membrane</keyword>